<feature type="compositionally biased region" description="Basic residues" evidence="2">
    <location>
        <begin position="564"/>
        <end position="577"/>
    </location>
</feature>
<feature type="region of interest" description="Disordered" evidence="2">
    <location>
        <begin position="296"/>
        <end position="338"/>
    </location>
</feature>
<protein>
    <submittedName>
        <fullName evidence="3">Uncharacterized protein</fullName>
    </submittedName>
</protein>
<feature type="region of interest" description="Disordered" evidence="2">
    <location>
        <begin position="1"/>
        <end position="49"/>
    </location>
</feature>
<keyword evidence="4" id="KW-1185">Reference proteome</keyword>
<feature type="region of interest" description="Disordered" evidence="2">
    <location>
        <begin position="521"/>
        <end position="661"/>
    </location>
</feature>
<dbReference type="AlphaFoldDB" id="A0A7J7G3V5"/>
<sequence>MSSPWTRSSECKSKEAEGGSTSGKCGTSMPGRNLFKQPKNAAHSVGDMKRPKQRLNFRSNITGLVNMMRMVKWTDLHLVHLRKTPFWLLFKAILEDQLPQFKKGGDMVVSIIQSYSVREEKFVIGGQSVDFTDEDVRLLFGLQCGDASLELTARPKPASDFVQRRCQGVSRITTKLVKDLLVKAAKGTTPRDYEDTVKLLCLYACVKLFFSTSGESVSWTFIRYVDNLDAMKSYNWAGAIRSSLMFSIRDFHRTPHKVTGCVIALPVSPGQLVADEREVNILKGEDMVGGEHVDLRDNTVHSGLGGEKEKGGSGPSREVEIGNHDNSTGSNEDVDDVPSTRIMCGRTSMSRPNAVYIGKLLGGKVGTSEPVVAEHDWSFKFEQVAMTGEECRMRNVDKDKLIAKSEEEVATLKRENEMQWGSLVGGSESVLRVKEENKRLAVENVELRRTVTVLEEKLAKQTQRFGIVHVWDGGVAGGTSGDGHNACGVQHHGSTDVCRSHPYVGLLSGENIRELLANFSSSRPKKKSTSKKHCRLSSPTCTESKYNKEYGSFNDDDDDDERKRSKTREHKMKKHKHSESSPSDEAEFDRHDGSSEDDDDERKRSKKRKDKRKKHKHSESSSSDDAEFDRHRKRSRHRHSYSSLSEDSGSDERRGRKHRHP</sequence>
<name>A0A7J7G3V5_CAMSI</name>
<dbReference type="EMBL" id="JACBKZ010000013">
    <property type="protein sequence ID" value="KAF5935402.1"/>
    <property type="molecule type" value="Genomic_DNA"/>
</dbReference>
<feature type="compositionally biased region" description="Basic residues" evidence="2">
    <location>
        <begin position="631"/>
        <end position="640"/>
    </location>
</feature>
<accession>A0A7J7G3V5</accession>
<evidence type="ECO:0000256" key="2">
    <source>
        <dbReference type="SAM" id="MobiDB-lite"/>
    </source>
</evidence>
<comment type="caution">
    <text evidence="3">The sequence shown here is derived from an EMBL/GenBank/DDBJ whole genome shotgun (WGS) entry which is preliminary data.</text>
</comment>
<feature type="compositionally biased region" description="Basic residues" evidence="2">
    <location>
        <begin position="523"/>
        <end position="535"/>
    </location>
</feature>
<reference evidence="3 4" key="2">
    <citation type="submission" date="2020-07" db="EMBL/GenBank/DDBJ databases">
        <title>Genome assembly of wild tea tree DASZ reveals pedigree and selection history of tea varieties.</title>
        <authorList>
            <person name="Zhang W."/>
        </authorList>
    </citation>
    <scope>NUCLEOTIDE SEQUENCE [LARGE SCALE GENOMIC DNA]</scope>
    <source>
        <strain evidence="4">cv. G240</strain>
        <tissue evidence="3">Leaf</tissue>
    </source>
</reference>
<dbReference type="Proteomes" id="UP000593564">
    <property type="component" value="Unassembled WGS sequence"/>
</dbReference>
<gene>
    <name evidence="3" type="ORF">HYC85_026531</name>
</gene>
<proteinExistence type="predicted"/>
<organism evidence="3 4">
    <name type="scientific">Camellia sinensis</name>
    <name type="common">Tea plant</name>
    <name type="synonym">Thea sinensis</name>
    <dbReference type="NCBI Taxonomy" id="4442"/>
    <lineage>
        <taxon>Eukaryota</taxon>
        <taxon>Viridiplantae</taxon>
        <taxon>Streptophyta</taxon>
        <taxon>Embryophyta</taxon>
        <taxon>Tracheophyta</taxon>
        <taxon>Spermatophyta</taxon>
        <taxon>Magnoliopsida</taxon>
        <taxon>eudicotyledons</taxon>
        <taxon>Gunneridae</taxon>
        <taxon>Pentapetalae</taxon>
        <taxon>asterids</taxon>
        <taxon>Ericales</taxon>
        <taxon>Theaceae</taxon>
        <taxon>Camellia</taxon>
    </lineage>
</organism>
<feature type="compositionally biased region" description="Basic residues" evidence="2">
    <location>
        <begin position="604"/>
        <end position="617"/>
    </location>
</feature>
<keyword evidence="1" id="KW-0175">Coiled coil</keyword>
<evidence type="ECO:0000256" key="1">
    <source>
        <dbReference type="SAM" id="Coils"/>
    </source>
</evidence>
<evidence type="ECO:0000313" key="3">
    <source>
        <dbReference type="EMBL" id="KAF5935402.1"/>
    </source>
</evidence>
<feature type="coiled-coil region" evidence="1">
    <location>
        <begin position="395"/>
        <end position="464"/>
    </location>
</feature>
<reference evidence="4" key="1">
    <citation type="journal article" date="2020" name="Nat. Commun.">
        <title>Genome assembly of wild tea tree DASZ reveals pedigree and selection history of tea varieties.</title>
        <authorList>
            <person name="Zhang W."/>
            <person name="Zhang Y."/>
            <person name="Qiu H."/>
            <person name="Guo Y."/>
            <person name="Wan H."/>
            <person name="Zhang X."/>
            <person name="Scossa F."/>
            <person name="Alseekh S."/>
            <person name="Zhang Q."/>
            <person name="Wang P."/>
            <person name="Xu L."/>
            <person name="Schmidt M.H."/>
            <person name="Jia X."/>
            <person name="Li D."/>
            <person name="Zhu A."/>
            <person name="Guo F."/>
            <person name="Chen W."/>
            <person name="Ni D."/>
            <person name="Usadel B."/>
            <person name="Fernie A.R."/>
            <person name="Wen W."/>
        </authorList>
    </citation>
    <scope>NUCLEOTIDE SEQUENCE [LARGE SCALE GENOMIC DNA]</scope>
    <source>
        <strain evidence="4">cv. G240</strain>
    </source>
</reference>
<feature type="compositionally biased region" description="Basic and acidic residues" evidence="2">
    <location>
        <begin position="306"/>
        <end position="323"/>
    </location>
</feature>
<evidence type="ECO:0000313" key="4">
    <source>
        <dbReference type="Proteomes" id="UP000593564"/>
    </source>
</evidence>